<evidence type="ECO:0000256" key="2">
    <source>
        <dbReference type="HAMAP-Rule" id="MF_00163"/>
    </source>
</evidence>
<dbReference type="AlphaFoldDB" id="A0A1M7SDX4"/>
<evidence type="ECO:0000256" key="1">
    <source>
        <dbReference type="ARBA" id="ARBA00010759"/>
    </source>
</evidence>
<dbReference type="RefSeq" id="WP_072746351.1">
    <property type="nucleotide sequence ID" value="NZ_FOHL01000003.1"/>
</dbReference>
<accession>A0A1M7SDX4</accession>
<evidence type="ECO:0000313" key="3">
    <source>
        <dbReference type="EMBL" id="SHN56690.1"/>
    </source>
</evidence>
<dbReference type="InterPro" id="IPR023635">
    <property type="entry name" value="Peptide_deformylase"/>
</dbReference>
<dbReference type="Pfam" id="PF01327">
    <property type="entry name" value="Pep_deformylase"/>
    <property type="match status" value="1"/>
</dbReference>
<evidence type="ECO:0000313" key="4">
    <source>
        <dbReference type="Proteomes" id="UP000184066"/>
    </source>
</evidence>
<dbReference type="PRINTS" id="PR01576">
    <property type="entry name" value="PDEFORMYLASE"/>
</dbReference>
<dbReference type="NCBIfam" id="NF001159">
    <property type="entry name" value="PRK00150.1-3"/>
    <property type="match status" value="1"/>
</dbReference>
<name>A0A1M7SDX4_9RHOB</name>
<proteinExistence type="inferred from homology"/>
<keyword evidence="4" id="KW-1185">Reference proteome</keyword>
<sequence length="173" mass="19496">MAVRPFLRWPDPRLRAVCAPVGRVDDEVRRIWDDMLDSMYAMPGVGLAAPQIGVMLRLAVVDCSEGRDGAVRMADPELLAASTELAVHKEGSPNLPGVWEDVARPSWARIGYLDETGARVEREFAGLWAASALHQLDHLDGRLFIERLSPLRRRRALERARKAQRRARHEGRE</sequence>
<protein>
    <recommendedName>
        <fullName evidence="2">Peptide deformylase-like</fullName>
    </recommendedName>
    <alternativeName>
        <fullName evidence="2">Polypeptide deformylase-like</fullName>
    </alternativeName>
</protein>
<dbReference type="OrthoDB" id="9804313at2"/>
<dbReference type="NCBIfam" id="TIGR00079">
    <property type="entry name" value="pept_deformyl"/>
    <property type="match status" value="1"/>
</dbReference>
<gene>
    <name evidence="3" type="ORF">SAMN05216200_102283</name>
</gene>
<comment type="caution">
    <text evidence="2">Lacks conserved residue(s) required for the propagation of feature annotation.</text>
</comment>
<dbReference type="HAMAP" id="MF_00163">
    <property type="entry name" value="Pep_deformylase"/>
    <property type="match status" value="1"/>
</dbReference>
<dbReference type="PANTHER" id="PTHR10458:SF22">
    <property type="entry name" value="PEPTIDE DEFORMYLASE"/>
    <property type="match status" value="1"/>
</dbReference>
<dbReference type="SUPFAM" id="SSF56420">
    <property type="entry name" value="Peptide deformylase"/>
    <property type="match status" value="1"/>
</dbReference>
<organism evidence="3 4">
    <name type="scientific">Oceanicella actignis</name>
    <dbReference type="NCBI Taxonomy" id="1189325"/>
    <lineage>
        <taxon>Bacteria</taxon>
        <taxon>Pseudomonadati</taxon>
        <taxon>Pseudomonadota</taxon>
        <taxon>Alphaproteobacteria</taxon>
        <taxon>Rhodobacterales</taxon>
        <taxon>Paracoccaceae</taxon>
        <taxon>Oceanicella</taxon>
    </lineage>
</organism>
<dbReference type="GO" id="GO:0042586">
    <property type="term" value="F:peptide deformylase activity"/>
    <property type="evidence" value="ECO:0007669"/>
    <property type="project" value="InterPro"/>
</dbReference>
<dbReference type="Gene3D" id="3.90.45.10">
    <property type="entry name" value="Peptide deformylase"/>
    <property type="match status" value="1"/>
</dbReference>
<dbReference type="EMBL" id="FRDL01000002">
    <property type="protein sequence ID" value="SHN56690.1"/>
    <property type="molecule type" value="Genomic_DNA"/>
</dbReference>
<reference evidence="3 4" key="1">
    <citation type="submission" date="2016-12" db="EMBL/GenBank/DDBJ databases">
        <authorList>
            <person name="Song W.-J."/>
            <person name="Kurnit D.M."/>
        </authorList>
    </citation>
    <scope>NUCLEOTIDE SEQUENCE [LARGE SCALE GENOMIC DNA]</scope>
    <source>
        <strain evidence="3 4">CGMCC 1.10808</strain>
    </source>
</reference>
<dbReference type="InterPro" id="IPR036821">
    <property type="entry name" value="Peptide_deformylase_sf"/>
</dbReference>
<comment type="similarity">
    <text evidence="1 2">Belongs to the polypeptide deformylase family.</text>
</comment>
<dbReference type="Proteomes" id="UP000184066">
    <property type="component" value="Unassembled WGS sequence"/>
</dbReference>
<dbReference type="PANTHER" id="PTHR10458">
    <property type="entry name" value="PEPTIDE DEFORMYLASE"/>
    <property type="match status" value="1"/>
</dbReference>
<dbReference type="CDD" id="cd00487">
    <property type="entry name" value="Pep_deformylase"/>
    <property type="match status" value="1"/>
</dbReference>
<dbReference type="STRING" id="1189325.SAMN04488119_103225"/>
<dbReference type="PIRSF" id="PIRSF004749">
    <property type="entry name" value="Pep_def"/>
    <property type="match status" value="1"/>
</dbReference>